<dbReference type="KEGG" id="mlr:MELLADRAFT_61241"/>
<organism evidence="2">
    <name type="scientific">Melampsora larici-populina (strain 98AG31 / pathotype 3-4-7)</name>
    <name type="common">Poplar leaf rust fungus</name>
    <dbReference type="NCBI Taxonomy" id="747676"/>
    <lineage>
        <taxon>Eukaryota</taxon>
        <taxon>Fungi</taxon>
        <taxon>Dikarya</taxon>
        <taxon>Basidiomycota</taxon>
        <taxon>Pucciniomycotina</taxon>
        <taxon>Pucciniomycetes</taxon>
        <taxon>Pucciniales</taxon>
        <taxon>Melampsoraceae</taxon>
        <taxon>Melampsora</taxon>
    </lineage>
</organism>
<evidence type="ECO:0000313" key="1">
    <source>
        <dbReference type="EMBL" id="EGG09032.1"/>
    </source>
</evidence>
<reference evidence="2" key="1">
    <citation type="journal article" date="2011" name="Proc. Natl. Acad. Sci. U.S.A.">
        <title>Obligate biotrophy features unraveled by the genomic analysis of rust fungi.</title>
        <authorList>
            <person name="Duplessis S."/>
            <person name="Cuomo C.A."/>
            <person name="Lin Y.-C."/>
            <person name="Aerts A."/>
            <person name="Tisserant E."/>
            <person name="Veneault-Fourrey C."/>
            <person name="Joly D.L."/>
            <person name="Hacquard S."/>
            <person name="Amselem J."/>
            <person name="Cantarel B.L."/>
            <person name="Chiu R."/>
            <person name="Coutinho P.M."/>
            <person name="Feau N."/>
            <person name="Field M."/>
            <person name="Frey P."/>
            <person name="Gelhaye E."/>
            <person name="Goldberg J."/>
            <person name="Grabherr M.G."/>
            <person name="Kodira C.D."/>
            <person name="Kohler A."/>
            <person name="Kuees U."/>
            <person name="Lindquist E.A."/>
            <person name="Lucas S.M."/>
            <person name="Mago R."/>
            <person name="Mauceli E."/>
            <person name="Morin E."/>
            <person name="Murat C."/>
            <person name="Pangilinan J.L."/>
            <person name="Park R."/>
            <person name="Pearson M."/>
            <person name="Quesneville H."/>
            <person name="Rouhier N."/>
            <person name="Sakthikumar S."/>
            <person name="Salamov A.A."/>
            <person name="Schmutz J."/>
            <person name="Selles B."/>
            <person name="Shapiro H."/>
            <person name="Tanguay P."/>
            <person name="Tuskan G.A."/>
            <person name="Henrissat B."/>
            <person name="Van de Peer Y."/>
            <person name="Rouze P."/>
            <person name="Ellis J.G."/>
            <person name="Dodds P.N."/>
            <person name="Schein J.E."/>
            <person name="Zhong S."/>
            <person name="Hamelin R.C."/>
            <person name="Grigoriev I.V."/>
            <person name="Szabo L.J."/>
            <person name="Martin F."/>
        </authorList>
    </citation>
    <scope>NUCLEOTIDE SEQUENCE [LARGE SCALE GENOMIC DNA]</scope>
    <source>
        <strain evidence="2">98AG31 / pathotype 3-4-7</strain>
    </source>
</reference>
<dbReference type="RefSeq" id="XP_007407392.1">
    <property type="nucleotide sequence ID" value="XM_007407330.1"/>
</dbReference>
<dbReference type="VEuPathDB" id="FungiDB:MELLADRAFT_61241"/>
<dbReference type="Pfam" id="PF18758">
    <property type="entry name" value="KDZ"/>
    <property type="match status" value="1"/>
</dbReference>
<dbReference type="PANTHER" id="PTHR33096">
    <property type="entry name" value="CXC2 DOMAIN-CONTAINING PROTEIN"/>
    <property type="match status" value="1"/>
</dbReference>
<keyword evidence="2" id="KW-1185">Reference proteome</keyword>
<dbReference type="EMBL" id="GL883098">
    <property type="protein sequence ID" value="EGG09032.1"/>
    <property type="molecule type" value="Genomic_DNA"/>
</dbReference>
<name>F4RE55_MELLP</name>
<evidence type="ECO:0000313" key="2">
    <source>
        <dbReference type="Proteomes" id="UP000001072"/>
    </source>
</evidence>
<dbReference type="Proteomes" id="UP000001072">
    <property type="component" value="Unassembled WGS sequence"/>
</dbReference>
<accession>F4RE55</accession>
<dbReference type="AlphaFoldDB" id="F4RE55"/>
<dbReference type="InterPro" id="IPR040521">
    <property type="entry name" value="KDZ"/>
</dbReference>
<sequence length="391" mass="45175">MLMLTLLGVELTMMTMMMLYYPLALIQSLLDDFPDLRVGILYDIGCQLNKHITKAQWESERHHNLTTAIDVNIRQKLELGRLLCLEDRMYRVWDEDTLLELRAFDRLDRFQDLATQIAEQRRKVWFAKTEVRRHFLALRAEQWPLDPENKVGGSSRLGTHKKERIMGAIARRTRTMKKTLNNYNDLARAFAEQNPDQPASPEVEYVNLISMEPDDPFWSNGLVQDLNQPTQLLQPFLSNKSLDSLSIGGKVEVAKGLLHNTFVRISTLTLHWDSKAMSVMMLTPAQIGDLALMTLWKSQVCRINDLRSKDCASIKLGDFENLFGPVNQMQEDPPQNRLLVIEEGGEEEEEEELWHIGIEEEWENRINEGMLINMMANVGLERDIPPPILVY</sequence>
<dbReference type="GeneID" id="18929701"/>
<protein>
    <submittedName>
        <fullName evidence="1">Uncharacterized protein</fullName>
    </submittedName>
</protein>
<dbReference type="PANTHER" id="PTHR33096:SF1">
    <property type="entry name" value="CXC1-LIKE CYSTEINE CLUSTER ASSOCIATED WITH KDZ TRANSPOSASES DOMAIN-CONTAINING PROTEIN"/>
    <property type="match status" value="1"/>
</dbReference>
<dbReference type="InParanoid" id="F4RE55"/>
<gene>
    <name evidence="1" type="ORF">MELLADRAFT_61241</name>
</gene>
<proteinExistence type="predicted"/>
<dbReference type="HOGENOM" id="CLU_011407_6_0_1"/>